<sequence length="87" mass="10253">MKKKLVVPKFKSESEEADFWANLNLSEYFEPSDFKRGIVFPNLRRTKRLISIRLPEELIGKVKEKAAKLDVPYQSLIRQYIQQGVVR</sequence>
<reference evidence="1 2" key="1">
    <citation type="journal article" date="2016" name="Nat. Commun.">
        <title>Thousands of microbial genomes shed light on interconnected biogeochemical processes in an aquifer system.</title>
        <authorList>
            <person name="Anantharaman K."/>
            <person name="Brown C.T."/>
            <person name="Hug L.A."/>
            <person name="Sharon I."/>
            <person name="Castelle C.J."/>
            <person name="Probst A.J."/>
            <person name="Thomas B.C."/>
            <person name="Singh A."/>
            <person name="Wilkins M.J."/>
            <person name="Karaoz U."/>
            <person name="Brodie E.L."/>
            <person name="Williams K.H."/>
            <person name="Hubbard S.S."/>
            <person name="Banfield J.F."/>
        </authorList>
    </citation>
    <scope>NUCLEOTIDE SEQUENCE [LARGE SCALE GENOMIC DNA]</scope>
</reference>
<name>A0A1F5JIA4_9BACT</name>
<protein>
    <submittedName>
        <fullName evidence="1">Uncharacterized protein</fullName>
    </submittedName>
</protein>
<dbReference type="AlphaFoldDB" id="A0A1F5JIA4"/>
<organism evidence="1 2">
    <name type="scientific">Candidatus Daviesbacteria bacterium RIFCSPHIGHO2_01_FULL_40_11</name>
    <dbReference type="NCBI Taxonomy" id="1797762"/>
    <lineage>
        <taxon>Bacteria</taxon>
        <taxon>Candidatus Daviesiibacteriota</taxon>
    </lineage>
</organism>
<dbReference type="EMBL" id="MFCP01000020">
    <property type="protein sequence ID" value="OGE28319.1"/>
    <property type="molecule type" value="Genomic_DNA"/>
</dbReference>
<dbReference type="InterPro" id="IPR022148">
    <property type="entry name" value="CopG_antitoxin"/>
</dbReference>
<comment type="caution">
    <text evidence="1">The sequence shown here is derived from an EMBL/GenBank/DDBJ whole genome shotgun (WGS) entry which is preliminary data.</text>
</comment>
<dbReference type="Proteomes" id="UP000177555">
    <property type="component" value="Unassembled WGS sequence"/>
</dbReference>
<proteinExistence type="predicted"/>
<evidence type="ECO:0000313" key="2">
    <source>
        <dbReference type="Proteomes" id="UP000177555"/>
    </source>
</evidence>
<gene>
    <name evidence="1" type="ORF">A2867_04895</name>
</gene>
<accession>A0A1F5JIA4</accession>
<evidence type="ECO:0000313" key="1">
    <source>
        <dbReference type="EMBL" id="OGE28319.1"/>
    </source>
</evidence>
<dbReference type="Pfam" id="PF12441">
    <property type="entry name" value="CopG_antitoxin"/>
    <property type="match status" value="1"/>
</dbReference>